<evidence type="ECO:0000313" key="4">
    <source>
        <dbReference type="Proteomes" id="UP000800200"/>
    </source>
</evidence>
<dbReference type="EMBL" id="ML994614">
    <property type="protein sequence ID" value="KAF2192867.1"/>
    <property type="molecule type" value="Genomic_DNA"/>
</dbReference>
<feature type="domain" description="Beta-glucuronidase C-terminal" evidence="2">
    <location>
        <begin position="402"/>
        <end position="506"/>
    </location>
</feature>
<dbReference type="PANTHER" id="PTHR36183">
    <property type="entry name" value="BETA-GLUCURONIDASE"/>
    <property type="match status" value="1"/>
</dbReference>
<dbReference type="Pfam" id="PF16862">
    <property type="entry name" value="Glyco_hydro_79C"/>
    <property type="match status" value="1"/>
</dbReference>
<dbReference type="AlphaFoldDB" id="A0A6A6EL23"/>
<dbReference type="PANTHER" id="PTHR36183:SF2">
    <property type="entry name" value="BETA-GLUCURONIDASE C-TERMINAL DOMAIN-CONTAINING PROTEIN"/>
    <property type="match status" value="1"/>
</dbReference>
<protein>
    <submittedName>
        <fullName evidence="3">Glycoside hydrolase family 79 protein</fullName>
    </submittedName>
</protein>
<dbReference type="InterPro" id="IPR017853">
    <property type="entry name" value="GH"/>
</dbReference>
<evidence type="ECO:0000259" key="2">
    <source>
        <dbReference type="Pfam" id="PF16862"/>
    </source>
</evidence>
<dbReference type="GO" id="GO:0016787">
    <property type="term" value="F:hydrolase activity"/>
    <property type="evidence" value="ECO:0007669"/>
    <property type="project" value="UniProtKB-KW"/>
</dbReference>
<dbReference type="SUPFAM" id="SSF51445">
    <property type="entry name" value="(Trans)glycosidases"/>
    <property type="match status" value="1"/>
</dbReference>
<sequence>MSPLKAFLPLTLLAIPIQSQNQPISINVSANVPQEASWPVNHNFPSLAWEKSSFAQYSGNSTHPNLFSSSLVSILQRKVGTSLTIRIGGTSADQDHYNESQTVPVVKPNPPTPDKGLWNYSIGPSYFPSLSNFNTSKFIWMLPMAHARGLHMSEDALTQTKLALTNIGDKLEMLELGNEPNLYHDQGMRGNNYGVGDYVKEALKHEEDVELKANSSLPTNVKYQALAYDSAVNHHEWNTSAAFQDGINKNGKIEAVSWHYYQSIASRGVTLRNTLMNHTATTSKLSRFIPEIKWLNDRNDKIDFVLGEVGSVIAPELADVVQGVFGAALWTVDAMLYSMSINVTRMHMQSGSGFGYAPWNRTDVRPPFYAIAMVADFIGNDTSAGSAFRIKHLGLNDETLAAYAGYEGDSLERVAVLNMEVWNSTMSGERPVKRFGISVPKSVEKVEVKRLMGPGASSSGDVSWDGVKWVYGKEGAVEQKVHNSSEIVDAKAGRVNVGIPDTEGVLIQMLR</sequence>
<evidence type="ECO:0000313" key="3">
    <source>
        <dbReference type="EMBL" id="KAF2192867.1"/>
    </source>
</evidence>
<keyword evidence="4" id="KW-1185">Reference proteome</keyword>
<evidence type="ECO:0000256" key="1">
    <source>
        <dbReference type="SAM" id="SignalP"/>
    </source>
</evidence>
<accession>A0A6A6EL23</accession>
<feature type="signal peptide" evidence="1">
    <location>
        <begin position="1"/>
        <end position="19"/>
    </location>
</feature>
<dbReference type="InterPro" id="IPR013780">
    <property type="entry name" value="Glyco_hydro_b"/>
</dbReference>
<dbReference type="InterPro" id="IPR031728">
    <property type="entry name" value="GlcAase_C"/>
</dbReference>
<feature type="chain" id="PRO_5025576228" evidence="1">
    <location>
        <begin position="20"/>
        <end position="511"/>
    </location>
</feature>
<dbReference type="Proteomes" id="UP000800200">
    <property type="component" value="Unassembled WGS sequence"/>
</dbReference>
<reference evidence="3" key="1">
    <citation type="journal article" date="2020" name="Stud. Mycol.">
        <title>101 Dothideomycetes genomes: a test case for predicting lifestyles and emergence of pathogens.</title>
        <authorList>
            <person name="Haridas S."/>
            <person name="Albert R."/>
            <person name="Binder M."/>
            <person name="Bloem J."/>
            <person name="Labutti K."/>
            <person name="Salamov A."/>
            <person name="Andreopoulos B."/>
            <person name="Baker S."/>
            <person name="Barry K."/>
            <person name="Bills G."/>
            <person name="Bluhm B."/>
            <person name="Cannon C."/>
            <person name="Castanera R."/>
            <person name="Culley D."/>
            <person name="Daum C."/>
            <person name="Ezra D."/>
            <person name="Gonzalez J."/>
            <person name="Henrissat B."/>
            <person name="Kuo A."/>
            <person name="Liang C."/>
            <person name="Lipzen A."/>
            <person name="Lutzoni F."/>
            <person name="Magnuson J."/>
            <person name="Mondo S."/>
            <person name="Nolan M."/>
            <person name="Ohm R."/>
            <person name="Pangilinan J."/>
            <person name="Park H.-J."/>
            <person name="Ramirez L."/>
            <person name="Alfaro M."/>
            <person name="Sun H."/>
            <person name="Tritt A."/>
            <person name="Yoshinaga Y."/>
            <person name="Zwiers L.-H."/>
            <person name="Turgeon B."/>
            <person name="Goodwin S."/>
            <person name="Spatafora J."/>
            <person name="Crous P."/>
            <person name="Grigoriev I."/>
        </authorList>
    </citation>
    <scope>NUCLEOTIDE SEQUENCE</scope>
    <source>
        <strain evidence="3">CBS 207.26</strain>
    </source>
</reference>
<dbReference type="InterPro" id="IPR052974">
    <property type="entry name" value="GH79_Enzymes"/>
</dbReference>
<keyword evidence="3" id="KW-0378">Hydrolase</keyword>
<dbReference type="Gene3D" id="3.20.20.80">
    <property type="entry name" value="Glycosidases"/>
    <property type="match status" value="1"/>
</dbReference>
<dbReference type="OrthoDB" id="2831684at2759"/>
<gene>
    <name evidence="3" type="ORF">K469DRAFT_745340</name>
</gene>
<keyword evidence="1" id="KW-0732">Signal</keyword>
<organism evidence="3 4">
    <name type="scientific">Zopfia rhizophila CBS 207.26</name>
    <dbReference type="NCBI Taxonomy" id="1314779"/>
    <lineage>
        <taxon>Eukaryota</taxon>
        <taxon>Fungi</taxon>
        <taxon>Dikarya</taxon>
        <taxon>Ascomycota</taxon>
        <taxon>Pezizomycotina</taxon>
        <taxon>Dothideomycetes</taxon>
        <taxon>Dothideomycetes incertae sedis</taxon>
        <taxon>Zopfiaceae</taxon>
        <taxon>Zopfia</taxon>
    </lineage>
</organism>
<name>A0A6A6EL23_9PEZI</name>
<dbReference type="Gene3D" id="2.60.40.1180">
    <property type="entry name" value="Golgi alpha-mannosidase II"/>
    <property type="match status" value="1"/>
</dbReference>
<proteinExistence type="predicted"/>